<reference evidence="2" key="1">
    <citation type="submission" date="2012-11" db="EMBL/GenBank/DDBJ databases">
        <authorList>
            <person name="Lucero-Rivera Y.E."/>
            <person name="Tovar-Ramirez D."/>
        </authorList>
    </citation>
    <scope>NUCLEOTIDE SEQUENCE [LARGE SCALE GENOMIC DNA]</scope>
    <source>
        <strain evidence="2">Araruama</strain>
    </source>
</reference>
<comment type="caution">
    <text evidence="1">The sequence shown here is derived from an EMBL/GenBank/DDBJ whole genome shotgun (WGS) entry which is preliminary data.</text>
</comment>
<dbReference type="PANTHER" id="PTHR38753:SF1">
    <property type="entry name" value="SLR1441 PROTEIN"/>
    <property type="match status" value="1"/>
</dbReference>
<dbReference type="AlphaFoldDB" id="A0A1V1NSJ2"/>
<protein>
    <recommendedName>
        <fullName evidence="3">DUF3782 domain-containing protein</fullName>
    </recommendedName>
</protein>
<dbReference type="InterPro" id="IPR011335">
    <property type="entry name" value="Restrct_endonuc-II-like"/>
</dbReference>
<proteinExistence type="predicted"/>
<sequence length="160" mass="18931">VSIRFKETEQRLKDTEQRFKDTEQMFKETDLKFKETDQKFKETDQKFKETEQGFKDTKQMFKDTNQELKMASNETNKKIKALAKLFEDQWGKLMESLIEGGILDLFKNIDIDVNEVHQRVKKSKNGNNMEIDLLLENGTEVIIVEVKTTLRANHIDDFFT</sequence>
<dbReference type="SUPFAM" id="SSF52980">
    <property type="entry name" value="Restriction endonuclease-like"/>
    <property type="match status" value="1"/>
</dbReference>
<evidence type="ECO:0000313" key="2">
    <source>
        <dbReference type="Proteomes" id="UP000189670"/>
    </source>
</evidence>
<evidence type="ECO:0008006" key="3">
    <source>
        <dbReference type="Google" id="ProtNLM"/>
    </source>
</evidence>
<gene>
    <name evidence="1" type="ORF">OMM_14218</name>
</gene>
<dbReference type="PANTHER" id="PTHR38753">
    <property type="entry name" value="SLR1441 PROTEIN"/>
    <property type="match status" value="1"/>
</dbReference>
<organism evidence="1 2">
    <name type="scientific">Candidatus Magnetoglobus multicellularis str. Araruama</name>
    <dbReference type="NCBI Taxonomy" id="890399"/>
    <lineage>
        <taxon>Bacteria</taxon>
        <taxon>Pseudomonadati</taxon>
        <taxon>Thermodesulfobacteriota</taxon>
        <taxon>Desulfobacteria</taxon>
        <taxon>Desulfobacterales</taxon>
        <taxon>Desulfobacteraceae</taxon>
        <taxon>Candidatus Magnetoglobus</taxon>
    </lineage>
</organism>
<evidence type="ECO:0000313" key="1">
    <source>
        <dbReference type="EMBL" id="ETR65456.1"/>
    </source>
</evidence>
<dbReference type="Proteomes" id="UP000189670">
    <property type="component" value="Unassembled WGS sequence"/>
</dbReference>
<name>A0A1V1NSJ2_9BACT</name>
<accession>A0A1V1NSJ2</accession>
<feature type="non-terminal residue" evidence="1">
    <location>
        <position position="1"/>
    </location>
</feature>
<dbReference type="EMBL" id="ATBP01002804">
    <property type="protein sequence ID" value="ETR65456.1"/>
    <property type="molecule type" value="Genomic_DNA"/>
</dbReference>